<dbReference type="GeneID" id="97290162"/>
<evidence type="ECO:0000313" key="4">
    <source>
        <dbReference type="Proteomes" id="UP000233350"/>
    </source>
</evidence>
<keyword evidence="2" id="KW-0732">Signal</keyword>
<name>A0A2N3PI39_9HELI</name>
<keyword evidence="4" id="KW-1185">Reference proteome</keyword>
<protein>
    <recommendedName>
        <fullName evidence="5">Periplasmic protein</fullName>
    </recommendedName>
</protein>
<evidence type="ECO:0008006" key="5">
    <source>
        <dbReference type="Google" id="ProtNLM"/>
    </source>
</evidence>
<dbReference type="AlphaFoldDB" id="A0A2N3PI39"/>
<organism evidence="3 4">
    <name type="scientific">Helicobacter winghamensis</name>
    <dbReference type="NCBI Taxonomy" id="157268"/>
    <lineage>
        <taxon>Bacteria</taxon>
        <taxon>Pseudomonadati</taxon>
        <taxon>Campylobacterota</taxon>
        <taxon>Epsilonproteobacteria</taxon>
        <taxon>Campylobacterales</taxon>
        <taxon>Helicobacteraceae</taxon>
        <taxon>Helicobacter</taxon>
    </lineage>
</organism>
<dbReference type="STRING" id="556267.HWAG_00914"/>
<dbReference type="EMBL" id="MBPK01000043">
    <property type="protein sequence ID" value="PKT80330.1"/>
    <property type="molecule type" value="Genomic_DNA"/>
</dbReference>
<dbReference type="RefSeq" id="WP_006802610.1">
    <property type="nucleotide sequence ID" value="NZ_CABKOI010000020.1"/>
</dbReference>
<feature type="signal peptide" evidence="2">
    <location>
        <begin position="1"/>
        <end position="21"/>
    </location>
</feature>
<evidence type="ECO:0000313" key="3">
    <source>
        <dbReference type="EMBL" id="PKT80330.1"/>
    </source>
</evidence>
<proteinExistence type="predicted"/>
<feature type="compositionally biased region" description="Basic residues" evidence="1">
    <location>
        <begin position="87"/>
        <end position="102"/>
    </location>
</feature>
<reference evidence="3 4" key="1">
    <citation type="submission" date="2016-07" db="EMBL/GenBank/DDBJ databases">
        <title>Detection of Helicobacter winghamensis from caecal content of red fox (Vulpes vulpes).</title>
        <authorList>
            <person name="Zanoni R.G."/>
            <person name="Florio D."/>
            <person name="Caffara M."/>
            <person name="Renzi M."/>
            <person name="Parisi A."/>
            <person name="Pasquali F."/>
            <person name="Manfreda G."/>
        </authorList>
    </citation>
    <scope>NUCLEOTIDE SEQUENCE [LARGE SCALE GENOMIC DNA]</scope>
    <source>
        <strain evidence="3 4">295_13</strain>
    </source>
</reference>
<feature type="region of interest" description="Disordered" evidence="1">
    <location>
        <begin position="80"/>
        <end position="105"/>
    </location>
</feature>
<comment type="caution">
    <text evidence="3">The sequence shown here is derived from an EMBL/GenBank/DDBJ whole genome shotgun (WGS) entry which is preliminary data.</text>
</comment>
<evidence type="ECO:0000256" key="2">
    <source>
        <dbReference type="SAM" id="SignalP"/>
    </source>
</evidence>
<sequence length="117" mass="13117">MQSLLKIFTAGILSLSTTALYADNFVSPKPPKKHASISPLTPFDEALKREMQKYPKDSAFFIDGRTGKIISVNKLPKKLSKPALKPAPKHPHKVAPKPKKAPKIPYEMQEERIELLQ</sequence>
<dbReference type="Proteomes" id="UP000233350">
    <property type="component" value="Unassembled WGS sequence"/>
</dbReference>
<accession>A0A2N3PI39</accession>
<dbReference type="OrthoDB" id="5325121at2"/>
<feature type="chain" id="PRO_5014923955" description="Periplasmic protein" evidence="2">
    <location>
        <begin position="22"/>
        <end position="117"/>
    </location>
</feature>
<gene>
    <name evidence="3" type="ORF">BCM31_03020</name>
</gene>
<evidence type="ECO:0000256" key="1">
    <source>
        <dbReference type="SAM" id="MobiDB-lite"/>
    </source>
</evidence>